<feature type="transmembrane region" description="Helical" evidence="2">
    <location>
        <begin position="285"/>
        <end position="302"/>
    </location>
</feature>
<accession>A0AAN6ZYA4</accession>
<keyword evidence="2" id="KW-0812">Transmembrane</keyword>
<gene>
    <name evidence="3" type="ORF">C8A00DRAFT_42065</name>
</gene>
<keyword evidence="2" id="KW-1133">Transmembrane helix</keyword>
<dbReference type="Proteomes" id="UP001302745">
    <property type="component" value="Unassembled WGS sequence"/>
</dbReference>
<keyword evidence="4" id="KW-1185">Reference proteome</keyword>
<name>A0AAN6ZYA4_9PEZI</name>
<protein>
    <submittedName>
        <fullName evidence="3">Uncharacterized protein</fullName>
    </submittedName>
</protein>
<dbReference type="AlphaFoldDB" id="A0AAN6ZYA4"/>
<feature type="transmembrane region" description="Helical" evidence="2">
    <location>
        <begin position="308"/>
        <end position="326"/>
    </location>
</feature>
<reference evidence="3" key="2">
    <citation type="submission" date="2023-05" db="EMBL/GenBank/DDBJ databases">
        <authorList>
            <consortium name="Lawrence Berkeley National Laboratory"/>
            <person name="Steindorff A."/>
            <person name="Hensen N."/>
            <person name="Bonometti L."/>
            <person name="Westerberg I."/>
            <person name="Brannstrom I.O."/>
            <person name="Guillou S."/>
            <person name="Cros-Aarteil S."/>
            <person name="Calhoun S."/>
            <person name="Haridas S."/>
            <person name="Kuo A."/>
            <person name="Mondo S."/>
            <person name="Pangilinan J."/>
            <person name="Riley R."/>
            <person name="Labutti K."/>
            <person name="Andreopoulos B."/>
            <person name="Lipzen A."/>
            <person name="Chen C."/>
            <person name="Yanf M."/>
            <person name="Daum C."/>
            <person name="Ng V."/>
            <person name="Clum A."/>
            <person name="Ohm R."/>
            <person name="Martin F."/>
            <person name="Silar P."/>
            <person name="Natvig D."/>
            <person name="Lalanne C."/>
            <person name="Gautier V."/>
            <person name="Ament-Velasquez S.L."/>
            <person name="Kruys A."/>
            <person name="Hutchinson M.I."/>
            <person name="Powell A.J."/>
            <person name="Barry K."/>
            <person name="Miller A.N."/>
            <person name="Grigoriev I.V."/>
            <person name="Debuchy R."/>
            <person name="Gladieux P."/>
            <person name="Thoren M.H."/>
            <person name="Johannesson H."/>
        </authorList>
    </citation>
    <scope>NUCLEOTIDE SEQUENCE</scope>
    <source>
        <strain evidence="3">CBS 538.74</strain>
    </source>
</reference>
<feature type="region of interest" description="Disordered" evidence="1">
    <location>
        <begin position="197"/>
        <end position="234"/>
    </location>
</feature>
<keyword evidence="2" id="KW-0472">Membrane</keyword>
<dbReference type="EMBL" id="MU856890">
    <property type="protein sequence ID" value="KAK4155347.1"/>
    <property type="molecule type" value="Genomic_DNA"/>
</dbReference>
<proteinExistence type="predicted"/>
<feature type="transmembrane region" description="Helical" evidence="2">
    <location>
        <begin position="149"/>
        <end position="168"/>
    </location>
</feature>
<evidence type="ECO:0000256" key="2">
    <source>
        <dbReference type="SAM" id="Phobius"/>
    </source>
</evidence>
<evidence type="ECO:0000313" key="4">
    <source>
        <dbReference type="Proteomes" id="UP001302745"/>
    </source>
</evidence>
<comment type="caution">
    <text evidence="3">The sequence shown here is derived from an EMBL/GenBank/DDBJ whole genome shotgun (WGS) entry which is preliminary data.</text>
</comment>
<feature type="compositionally biased region" description="Basic and acidic residues" evidence="1">
    <location>
        <begin position="197"/>
        <end position="208"/>
    </location>
</feature>
<organism evidence="3 4">
    <name type="scientific">Chaetomidium leptoderma</name>
    <dbReference type="NCBI Taxonomy" id="669021"/>
    <lineage>
        <taxon>Eukaryota</taxon>
        <taxon>Fungi</taxon>
        <taxon>Dikarya</taxon>
        <taxon>Ascomycota</taxon>
        <taxon>Pezizomycotina</taxon>
        <taxon>Sordariomycetes</taxon>
        <taxon>Sordariomycetidae</taxon>
        <taxon>Sordariales</taxon>
        <taxon>Chaetomiaceae</taxon>
        <taxon>Chaetomidium</taxon>
    </lineage>
</organism>
<feature type="compositionally biased region" description="Gly residues" evidence="1">
    <location>
        <begin position="391"/>
        <end position="403"/>
    </location>
</feature>
<reference evidence="3" key="1">
    <citation type="journal article" date="2023" name="Mol. Phylogenet. Evol.">
        <title>Genome-scale phylogeny and comparative genomics of the fungal order Sordariales.</title>
        <authorList>
            <person name="Hensen N."/>
            <person name="Bonometti L."/>
            <person name="Westerberg I."/>
            <person name="Brannstrom I.O."/>
            <person name="Guillou S."/>
            <person name="Cros-Aarteil S."/>
            <person name="Calhoun S."/>
            <person name="Haridas S."/>
            <person name="Kuo A."/>
            <person name="Mondo S."/>
            <person name="Pangilinan J."/>
            <person name="Riley R."/>
            <person name="LaButti K."/>
            <person name="Andreopoulos B."/>
            <person name="Lipzen A."/>
            <person name="Chen C."/>
            <person name="Yan M."/>
            <person name="Daum C."/>
            <person name="Ng V."/>
            <person name="Clum A."/>
            <person name="Steindorff A."/>
            <person name="Ohm R.A."/>
            <person name="Martin F."/>
            <person name="Silar P."/>
            <person name="Natvig D.O."/>
            <person name="Lalanne C."/>
            <person name="Gautier V."/>
            <person name="Ament-Velasquez S.L."/>
            <person name="Kruys A."/>
            <person name="Hutchinson M.I."/>
            <person name="Powell A.J."/>
            <person name="Barry K."/>
            <person name="Miller A.N."/>
            <person name="Grigoriev I.V."/>
            <person name="Debuchy R."/>
            <person name="Gladieux P."/>
            <person name="Hiltunen Thoren M."/>
            <person name="Johannesson H."/>
        </authorList>
    </citation>
    <scope>NUCLEOTIDE SEQUENCE</scope>
    <source>
        <strain evidence="3">CBS 538.74</strain>
    </source>
</reference>
<feature type="compositionally biased region" description="Low complexity" evidence="1">
    <location>
        <begin position="357"/>
        <end position="373"/>
    </location>
</feature>
<evidence type="ECO:0000313" key="3">
    <source>
        <dbReference type="EMBL" id="KAK4155347.1"/>
    </source>
</evidence>
<feature type="region of interest" description="Disordered" evidence="1">
    <location>
        <begin position="352"/>
        <end position="420"/>
    </location>
</feature>
<sequence length="420" mass="44539">MTTFIPGWNPKPFPTLALSAGGVLALADLHTIAQRTAITGGASWMDSLLLAPGIHYQQAADVLFRKDGASAIVDVVDEMGGSAVALKINNAATASYIQKVAKPGETVTLDVGRVVAARGRYKLHRSDSGNHATAWRESGGSSLGWVSHVLYLSGPVLTLTAIVFVVLFKDWWTLMSIMALMTSRILNIWVIKQRASHGDSPRRDDSSQKSRSRSRSTTRNGEKNSNKPRRRRRLSLSATRQRIVQYLVHLGDSDHKTRVRLRGKVGDIRAITSQTWLRNKTHLEGYLEAAAKLIVYLVAALSGNMTQAGAAIMMVLLLTSAGLLALSNHKAKKMVVNGLAVGVADDSQAATTKSKVGGFSQGASGSSGSSSKQGGRGGGRGVGRSRQDSGGATGAVGNEGGGNPADLAERGQAGHVKWQK</sequence>
<evidence type="ECO:0000256" key="1">
    <source>
        <dbReference type="SAM" id="MobiDB-lite"/>
    </source>
</evidence>